<proteinExistence type="predicted"/>
<protein>
    <submittedName>
        <fullName evidence="1">Uncharacterized protein</fullName>
    </submittedName>
</protein>
<evidence type="ECO:0000313" key="1">
    <source>
        <dbReference type="EMBL" id="OCT90280.1"/>
    </source>
</evidence>
<dbReference type="AlphaFoldDB" id="A0A974DF21"/>
<evidence type="ECO:0000313" key="2">
    <source>
        <dbReference type="Proteomes" id="UP000694892"/>
    </source>
</evidence>
<dbReference type="EMBL" id="CM004470">
    <property type="protein sequence ID" value="OCT90280.1"/>
    <property type="molecule type" value="Genomic_DNA"/>
</dbReference>
<name>A0A974DF21_XENLA</name>
<organism evidence="1 2">
    <name type="scientific">Xenopus laevis</name>
    <name type="common">African clawed frog</name>
    <dbReference type="NCBI Taxonomy" id="8355"/>
    <lineage>
        <taxon>Eukaryota</taxon>
        <taxon>Metazoa</taxon>
        <taxon>Chordata</taxon>
        <taxon>Craniata</taxon>
        <taxon>Vertebrata</taxon>
        <taxon>Euteleostomi</taxon>
        <taxon>Amphibia</taxon>
        <taxon>Batrachia</taxon>
        <taxon>Anura</taxon>
        <taxon>Pipoidea</taxon>
        <taxon>Pipidae</taxon>
        <taxon>Xenopodinae</taxon>
        <taxon>Xenopus</taxon>
        <taxon>Xenopus</taxon>
    </lineage>
</organism>
<reference evidence="2" key="1">
    <citation type="journal article" date="2016" name="Nature">
        <title>Genome evolution in the allotetraploid frog Xenopus laevis.</title>
        <authorList>
            <person name="Session A.M."/>
            <person name="Uno Y."/>
            <person name="Kwon T."/>
            <person name="Chapman J.A."/>
            <person name="Toyoda A."/>
            <person name="Takahashi S."/>
            <person name="Fukui A."/>
            <person name="Hikosaka A."/>
            <person name="Suzuki A."/>
            <person name="Kondo M."/>
            <person name="van Heeringen S.J."/>
            <person name="Quigley I."/>
            <person name="Heinz S."/>
            <person name="Ogino H."/>
            <person name="Ochi H."/>
            <person name="Hellsten U."/>
            <person name="Lyons J.B."/>
            <person name="Simakov O."/>
            <person name="Putnam N."/>
            <person name="Stites J."/>
            <person name="Kuroki Y."/>
            <person name="Tanaka T."/>
            <person name="Michiue T."/>
            <person name="Watanabe M."/>
            <person name="Bogdanovic O."/>
            <person name="Lister R."/>
            <person name="Georgiou G."/>
            <person name="Paranjpe S.S."/>
            <person name="van Kruijsbergen I."/>
            <person name="Shu S."/>
            <person name="Carlson J."/>
            <person name="Kinoshita T."/>
            <person name="Ohta Y."/>
            <person name="Mawaribuchi S."/>
            <person name="Jenkins J."/>
            <person name="Grimwood J."/>
            <person name="Schmutz J."/>
            <person name="Mitros T."/>
            <person name="Mozaffari S.V."/>
            <person name="Suzuki Y."/>
            <person name="Haramoto Y."/>
            <person name="Yamamoto T.S."/>
            <person name="Takagi C."/>
            <person name="Heald R."/>
            <person name="Miller K."/>
            <person name="Haudenschild C."/>
            <person name="Kitzman J."/>
            <person name="Nakayama T."/>
            <person name="Izutsu Y."/>
            <person name="Robert J."/>
            <person name="Fortriede J."/>
            <person name="Burns K."/>
            <person name="Lotay V."/>
            <person name="Karimi K."/>
            <person name="Yasuoka Y."/>
            <person name="Dichmann D.S."/>
            <person name="Flajnik M.F."/>
            <person name="Houston D.W."/>
            <person name="Shendure J."/>
            <person name="DuPasquier L."/>
            <person name="Vize P.D."/>
            <person name="Zorn A.M."/>
            <person name="Ito M."/>
            <person name="Marcotte E.M."/>
            <person name="Wallingford J.B."/>
            <person name="Ito Y."/>
            <person name="Asashima M."/>
            <person name="Ueno N."/>
            <person name="Matsuda Y."/>
            <person name="Veenstra G.J."/>
            <person name="Fujiyama A."/>
            <person name="Harland R.M."/>
            <person name="Taira M."/>
            <person name="Rokhsar D.S."/>
        </authorList>
    </citation>
    <scope>NUCLEOTIDE SEQUENCE [LARGE SCALE GENOMIC DNA]</scope>
    <source>
        <strain evidence="2">J</strain>
    </source>
</reference>
<gene>
    <name evidence="1" type="ORF">XELAEV_18018892mg</name>
</gene>
<accession>A0A974DF21</accession>
<dbReference type="Proteomes" id="UP000694892">
    <property type="component" value="Chromosome 3L"/>
</dbReference>
<sequence>MFSNNLSASCQGITFLIPNGTKSNTRLSHQHGSYFPEQRNVVYGSYRLLACCSIKLLTNIHCRTPLATHSPHLQ</sequence>